<feature type="transmembrane region" description="Helical" evidence="1">
    <location>
        <begin position="41"/>
        <end position="64"/>
    </location>
</feature>
<keyword evidence="1" id="KW-0472">Membrane</keyword>
<keyword evidence="1" id="KW-0812">Transmembrane</keyword>
<evidence type="ECO:0000313" key="2">
    <source>
        <dbReference type="EMBL" id="QTJ29896.1"/>
    </source>
</evidence>
<sequence>MLAMSMSLIFTAPILTTPLLLGLWVLLYSLAISTMTTMYTSSWFGLILFIIYIGGMLVMFAYFAALLPNQMYTHPLLLPFLLFSFFMLMMYIMNFKLSYLMPQFLFSNPMKMNTFLYSPEQTPILIFLVILLLLALILVVKMTKHTSMPLRPYH</sequence>
<feature type="transmembrane region" description="Helical" evidence="1">
    <location>
        <begin position="121"/>
        <end position="140"/>
    </location>
</feature>
<reference evidence="2" key="1">
    <citation type="submission" date="2021-02" db="EMBL/GenBank/DDBJ databases">
        <authorList>
            <person name="Nam S.-E."/>
            <person name="Kim S.-A."/>
            <person name="Rhee J.-S."/>
        </authorList>
    </citation>
    <scope>NUCLEOTIDE SEQUENCE</scope>
</reference>
<accession>A0A8B6QMF3</accession>
<protein>
    <submittedName>
        <fullName evidence="2">NADH dehydrogenase subunit 6</fullName>
    </submittedName>
</protein>
<dbReference type="AlphaFoldDB" id="A0A8B6QMF3"/>
<keyword evidence="1" id="KW-1133">Transmembrane helix</keyword>
<evidence type="ECO:0000256" key="1">
    <source>
        <dbReference type="SAM" id="Phobius"/>
    </source>
</evidence>
<feature type="transmembrane region" description="Helical" evidence="1">
    <location>
        <begin position="76"/>
        <end position="101"/>
    </location>
</feature>
<keyword evidence="2" id="KW-0496">Mitochondrion</keyword>
<gene>
    <name evidence="2" type="primary">nad6</name>
</gene>
<geneLocation type="mitochondrion" evidence="2"/>
<proteinExistence type="predicted"/>
<dbReference type="EMBL" id="MW557377">
    <property type="protein sequence ID" value="QTJ29896.1"/>
    <property type="molecule type" value="Genomic_DNA"/>
</dbReference>
<organism evidence="2">
    <name type="scientific">Thelepus plagiostoma</name>
    <dbReference type="NCBI Taxonomy" id="1084972"/>
    <lineage>
        <taxon>Eukaryota</taxon>
        <taxon>Metazoa</taxon>
        <taxon>Spiralia</taxon>
        <taxon>Lophotrochozoa</taxon>
        <taxon>Annelida</taxon>
        <taxon>Polychaeta</taxon>
        <taxon>Sedentaria</taxon>
        <taxon>Canalipalpata</taxon>
        <taxon>Terebellida</taxon>
        <taxon>Terebelliformia</taxon>
        <taxon>Terebellidae</taxon>
        <taxon>Thelepus</taxon>
    </lineage>
</organism>
<name>A0A8B6QMF3_9ANNE</name>